<dbReference type="EMBL" id="LBVU01000001">
    <property type="protein sequence ID" value="KKQ92668.1"/>
    <property type="molecule type" value="Genomic_DNA"/>
</dbReference>
<accession>A0A0G0LLA6</accession>
<reference evidence="1 2" key="1">
    <citation type="journal article" date="2015" name="Nature">
        <title>rRNA introns, odd ribosomes, and small enigmatic genomes across a large radiation of phyla.</title>
        <authorList>
            <person name="Brown C.T."/>
            <person name="Hug L.A."/>
            <person name="Thomas B.C."/>
            <person name="Sharon I."/>
            <person name="Castelle C.J."/>
            <person name="Singh A."/>
            <person name="Wilkins M.J."/>
            <person name="Williams K.H."/>
            <person name="Banfield J.F."/>
        </authorList>
    </citation>
    <scope>NUCLEOTIDE SEQUENCE [LARGE SCALE GENOMIC DNA]</scope>
</reference>
<dbReference type="Proteomes" id="UP000034774">
    <property type="component" value="Unassembled WGS sequence"/>
</dbReference>
<protein>
    <submittedName>
        <fullName evidence="1">Uncharacterized protein</fullName>
    </submittedName>
</protein>
<evidence type="ECO:0000313" key="1">
    <source>
        <dbReference type="EMBL" id="KKQ92668.1"/>
    </source>
</evidence>
<comment type="caution">
    <text evidence="1">The sequence shown here is derived from an EMBL/GenBank/DDBJ whole genome shotgun (WGS) entry which is preliminary data.</text>
</comment>
<dbReference type="AlphaFoldDB" id="A0A0G0LLA6"/>
<name>A0A0G0LLA6_9BACT</name>
<gene>
    <name evidence="1" type="ORF">UT17_C0001G0047</name>
</gene>
<proteinExistence type="predicted"/>
<evidence type="ECO:0000313" key="2">
    <source>
        <dbReference type="Proteomes" id="UP000034774"/>
    </source>
</evidence>
<sequence length="124" mass="13814">MNLTQNFLQKIDKIISIVGSTPESEIKELKTNLLASLYLDLTAKIGIDPKNKVFLDQMATNPPKTVEDIDKNIAFAQEKLKETGFDMENAIAESSKSVLESFMSKIEPNLSPEKVAELQKVVTE</sequence>
<organism evidence="1 2">
    <name type="scientific">Candidatus Woesebacteria bacterium GW2011_GWB1_39_10</name>
    <dbReference type="NCBI Taxonomy" id="1618572"/>
    <lineage>
        <taxon>Bacteria</taxon>
        <taxon>Candidatus Woeseibacteriota</taxon>
    </lineage>
</organism>
<dbReference type="STRING" id="1618572.UT17_C0001G0047"/>